<dbReference type="RefSeq" id="XP_009162451.1">
    <property type="nucleotide sequence ID" value="XM_009164187.1"/>
</dbReference>
<gene>
    <name evidence="1" type="ORF">T265_00414</name>
</gene>
<evidence type="ECO:0000313" key="2">
    <source>
        <dbReference type="Proteomes" id="UP000054324"/>
    </source>
</evidence>
<sequence length="89" mass="9643">MFLPIDESHQTSASALIPLIASGPHGSEELRPHQKCSVQCGLVRNHIFPALEGKMKTEEQKIVYGDRLTELEQSPAGCGKAAPAYAEAR</sequence>
<name>A0A075A307_OPIVI</name>
<evidence type="ECO:0000313" key="1">
    <source>
        <dbReference type="EMBL" id="KER33726.1"/>
    </source>
</evidence>
<dbReference type="KEGG" id="ovi:T265_00414"/>
<dbReference type="Proteomes" id="UP000054324">
    <property type="component" value="Unassembled WGS sequence"/>
</dbReference>
<protein>
    <submittedName>
        <fullName evidence="1">Uncharacterized protein</fullName>
    </submittedName>
</protein>
<accession>A0A075A307</accession>
<organism evidence="1 2">
    <name type="scientific">Opisthorchis viverrini</name>
    <name type="common">Southeast Asian liver fluke</name>
    <dbReference type="NCBI Taxonomy" id="6198"/>
    <lineage>
        <taxon>Eukaryota</taxon>
        <taxon>Metazoa</taxon>
        <taxon>Spiralia</taxon>
        <taxon>Lophotrochozoa</taxon>
        <taxon>Platyhelminthes</taxon>
        <taxon>Trematoda</taxon>
        <taxon>Digenea</taxon>
        <taxon>Opisthorchiida</taxon>
        <taxon>Opisthorchiata</taxon>
        <taxon>Opisthorchiidae</taxon>
        <taxon>Opisthorchis</taxon>
    </lineage>
</organism>
<keyword evidence="2" id="KW-1185">Reference proteome</keyword>
<dbReference type="CTD" id="20314602"/>
<proteinExistence type="predicted"/>
<dbReference type="GeneID" id="20314602"/>
<reference evidence="1 2" key="1">
    <citation type="submission" date="2013-11" db="EMBL/GenBank/DDBJ databases">
        <title>Opisthorchis viverrini - life in the bile duct.</title>
        <authorList>
            <person name="Young N.D."/>
            <person name="Nagarajan N."/>
            <person name="Lin S.J."/>
            <person name="Korhonen P.K."/>
            <person name="Jex A.R."/>
            <person name="Hall R.S."/>
            <person name="Safavi-Hemami H."/>
            <person name="Kaewkong W."/>
            <person name="Bertrand D."/>
            <person name="Gao S."/>
            <person name="Seet Q."/>
            <person name="Wongkham S."/>
            <person name="Teh B.T."/>
            <person name="Wongkham C."/>
            <person name="Intapan P.M."/>
            <person name="Maleewong W."/>
            <person name="Yang X."/>
            <person name="Hu M."/>
            <person name="Wang Z."/>
            <person name="Hofmann A."/>
            <person name="Sternberg P.W."/>
            <person name="Tan P."/>
            <person name="Wang J."/>
            <person name="Gasser R.B."/>
        </authorList>
    </citation>
    <scope>NUCLEOTIDE SEQUENCE [LARGE SCALE GENOMIC DNA]</scope>
</reference>
<dbReference type="AlphaFoldDB" id="A0A075A307"/>
<dbReference type="EMBL" id="KL596622">
    <property type="protein sequence ID" value="KER33726.1"/>
    <property type="molecule type" value="Genomic_DNA"/>
</dbReference>